<name>A0A8H5HNX7_9AGAR</name>
<protein>
    <submittedName>
        <fullName evidence="1">Uncharacterized protein</fullName>
    </submittedName>
</protein>
<reference evidence="1 2" key="1">
    <citation type="journal article" date="2020" name="ISME J.">
        <title>Uncovering the hidden diversity of litter-decomposition mechanisms in mushroom-forming fungi.</title>
        <authorList>
            <person name="Floudas D."/>
            <person name="Bentzer J."/>
            <person name="Ahren D."/>
            <person name="Johansson T."/>
            <person name="Persson P."/>
            <person name="Tunlid A."/>
        </authorList>
    </citation>
    <scope>NUCLEOTIDE SEQUENCE [LARGE SCALE GENOMIC DNA]</scope>
    <source>
        <strain evidence="1 2">CBS 661.87</strain>
    </source>
</reference>
<dbReference type="Proteomes" id="UP000565441">
    <property type="component" value="Unassembled WGS sequence"/>
</dbReference>
<keyword evidence="2" id="KW-1185">Reference proteome</keyword>
<dbReference type="OrthoDB" id="3270344at2759"/>
<evidence type="ECO:0000313" key="1">
    <source>
        <dbReference type="EMBL" id="KAF5386817.1"/>
    </source>
</evidence>
<organism evidence="1 2">
    <name type="scientific">Tricholomella constricta</name>
    <dbReference type="NCBI Taxonomy" id="117010"/>
    <lineage>
        <taxon>Eukaryota</taxon>
        <taxon>Fungi</taxon>
        <taxon>Dikarya</taxon>
        <taxon>Basidiomycota</taxon>
        <taxon>Agaricomycotina</taxon>
        <taxon>Agaricomycetes</taxon>
        <taxon>Agaricomycetidae</taxon>
        <taxon>Agaricales</taxon>
        <taxon>Tricholomatineae</taxon>
        <taxon>Lyophyllaceae</taxon>
        <taxon>Tricholomella</taxon>
    </lineage>
</organism>
<dbReference type="EMBL" id="JAACJP010000002">
    <property type="protein sequence ID" value="KAF5386817.1"/>
    <property type="molecule type" value="Genomic_DNA"/>
</dbReference>
<accession>A0A8H5HNX7</accession>
<evidence type="ECO:0000313" key="2">
    <source>
        <dbReference type="Proteomes" id="UP000565441"/>
    </source>
</evidence>
<dbReference type="AlphaFoldDB" id="A0A8H5HNX7"/>
<gene>
    <name evidence="1" type="ORF">D9615_002139</name>
</gene>
<sequence>MPPSIRSCPCPANFTSIVAPAPSHPLPKRRRANRTEEERIEYLRATRTSPSFNRTASLRLLQQMDPPTTQLDVLLHPLGRPPQELNGKNIYALDERNALLFKNPDVRKFGAKRVLCNMCDAWISLNPEDHLQAVQA</sequence>
<proteinExistence type="predicted"/>
<comment type="caution">
    <text evidence="1">The sequence shown here is derived from an EMBL/GenBank/DDBJ whole genome shotgun (WGS) entry which is preliminary data.</text>
</comment>